<evidence type="ECO:0000256" key="2">
    <source>
        <dbReference type="ARBA" id="ARBA00008376"/>
    </source>
</evidence>
<dbReference type="GO" id="GO:0051015">
    <property type="term" value="F:actin filament binding"/>
    <property type="evidence" value="ECO:0007669"/>
    <property type="project" value="InterPro"/>
</dbReference>
<name>A0A8C5SKI0_LATLA</name>
<dbReference type="AlphaFoldDB" id="A0A8C5SKI0"/>
<proteinExistence type="inferred from homology"/>
<comment type="similarity">
    <text evidence="2">Belongs to the vinculin/alpha-catenin family.</text>
</comment>
<dbReference type="GO" id="GO:0008013">
    <property type="term" value="F:beta-catenin binding"/>
    <property type="evidence" value="ECO:0007669"/>
    <property type="project" value="TreeGrafter"/>
</dbReference>
<protein>
    <submittedName>
        <fullName evidence="4">Uncharacterized protein</fullName>
    </submittedName>
</protein>
<evidence type="ECO:0000256" key="1">
    <source>
        <dbReference type="ARBA" id="ARBA00004496"/>
    </source>
</evidence>
<reference evidence="4" key="1">
    <citation type="submission" date="2025-08" db="UniProtKB">
        <authorList>
            <consortium name="Ensembl"/>
        </authorList>
    </citation>
    <scope>IDENTIFICATION</scope>
</reference>
<keyword evidence="5" id="KW-1185">Reference proteome</keyword>
<dbReference type="GO" id="GO:0005912">
    <property type="term" value="C:adherens junction"/>
    <property type="evidence" value="ECO:0007669"/>
    <property type="project" value="TreeGrafter"/>
</dbReference>
<evidence type="ECO:0000256" key="3">
    <source>
        <dbReference type="ARBA" id="ARBA00022490"/>
    </source>
</evidence>
<sequence length="133" mass="15048">MAAADHMKIKIDPQNLQIQTHTVEKLLEPLIIQVTTLMNCPQNPSGKKKGCSKRARVILASVEEATWNLLDKGEKIAKDAPVLREELNAALHEVRKESKPAISCREFLDQCYEIKGHAVHQTNSMYLFKLPLF</sequence>
<dbReference type="Pfam" id="PF01044">
    <property type="entry name" value="Vinculin"/>
    <property type="match status" value="1"/>
</dbReference>
<accession>A0A8C5SKI0</accession>
<dbReference type="InterPro" id="IPR036723">
    <property type="entry name" value="Alpha-catenin/vinculin-like_sf"/>
</dbReference>
<organism evidence="4 5">
    <name type="scientific">Laticauda laticaudata</name>
    <name type="common">Blue-ringed sea krait</name>
    <name type="synonym">Blue-lipped sea krait</name>
    <dbReference type="NCBI Taxonomy" id="8630"/>
    <lineage>
        <taxon>Eukaryota</taxon>
        <taxon>Metazoa</taxon>
        <taxon>Chordata</taxon>
        <taxon>Craniata</taxon>
        <taxon>Vertebrata</taxon>
        <taxon>Euteleostomi</taxon>
        <taxon>Lepidosauria</taxon>
        <taxon>Squamata</taxon>
        <taxon>Bifurcata</taxon>
        <taxon>Unidentata</taxon>
        <taxon>Episquamata</taxon>
        <taxon>Toxicofera</taxon>
        <taxon>Serpentes</taxon>
        <taxon>Colubroidea</taxon>
        <taxon>Elapidae</taxon>
        <taxon>Laticaudinae</taxon>
        <taxon>Laticauda</taxon>
    </lineage>
</organism>
<dbReference type="GO" id="GO:0098609">
    <property type="term" value="P:cell-cell adhesion"/>
    <property type="evidence" value="ECO:0007669"/>
    <property type="project" value="TreeGrafter"/>
</dbReference>
<dbReference type="GO" id="GO:0005737">
    <property type="term" value="C:cytoplasm"/>
    <property type="evidence" value="ECO:0007669"/>
    <property type="project" value="UniProtKB-SubCell"/>
</dbReference>
<evidence type="ECO:0000313" key="4">
    <source>
        <dbReference type="Ensembl" id="ENSLLTP00000019007.1"/>
    </source>
</evidence>
<evidence type="ECO:0000313" key="5">
    <source>
        <dbReference type="Proteomes" id="UP000694406"/>
    </source>
</evidence>
<keyword evidence="3" id="KW-0963">Cytoplasm</keyword>
<dbReference type="SUPFAM" id="SSF47220">
    <property type="entry name" value="alpha-catenin/vinculin-like"/>
    <property type="match status" value="1"/>
</dbReference>
<comment type="subcellular location">
    <subcellularLocation>
        <location evidence="1">Cytoplasm</location>
    </subcellularLocation>
</comment>
<dbReference type="Proteomes" id="UP000694406">
    <property type="component" value="Unplaced"/>
</dbReference>
<dbReference type="PANTHER" id="PTHR18914">
    <property type="entry name" value="ALPHA CATENIN"/>
    <property type="match status" value="1"/>
</dbReference>
<dbReference type="PANTHER" id="PTHR18914:SF21">
    <property type="entry name" value="CATENIN ALPHA-3"/>
    <property type="match status" value="1"/>
</dbReference>
<dbReference type="Ensembl" id="ENSLLTT00000019712.1">
    <property type="protein sequence ID" value="ENSLLTP00000019007.1"/>
    <property type="gene ID" value="ENSLLTG00000014336.1"/>
</dbReference>
<dbReference type="GO" id="GO:0005916">
    <property type="term" value="C:fascia adherens"/>
    <property type="evidence" value="ECO:0007669"/>
    <property type="project" value="TreeGrafter"/>
</dbReference>
<dbReference type="GeneTree" id="ENSGT01030000234543"/>
<dbReference type="Gene3D" id="1.20.120.230">
    <property type="entry name" value="Alpha-catenin/vinculin-like"/>
    <property type="match status" value="1"/>
</dbReference>
<dbReference type="InterPro" id="IPR006077">
    <property type="entry name" value="Vinculin/catenin"/>
</dbReference>
<reference evidence="4" key="2">
    <citation type="submission" date="2025-09" db="UniProtKB">
        <authorList>
            <consortium name="Ensembl"/>
        </authorList>
    </citation>
    <scope>IDENTIFICATION</scope>
</reference>
<dbReference type="GO" id="GO:0016477">
    <property type="term" value="P:cell migration"/>
    <property type="evidence" value="ECO:0007669"/>
    <property type="project" value="TreeGrafter"/>
</dbReference>